<dbReference type="AlphaFoldDB" id="A0A068TZ18"/>
<protein>
    <submittedName>
        <fullName evidence="4">Uncharacterized protein</fullName>
    </submittedName>
</protein>
<keyword evidence="5" id="KW-1185">Reference proteome</keyword>
<keyword evidence="2" id="KW-0611">Plant defense</keyword>
<dbReference type="InParanoid" id="A0A068TZ18"/>
<feature type="compositionally biased region" description="Basic and acidic residues" evidence="3">
    <location>
        <begin position="40"/>
        <end position="66"/>
    </location>
</feature>
<feature type="compositionally biased region" description="Polar residues" evidence="3">
    <location>
        <begin position="67"/>
        <end position="81"/>
    </location>
</feature>
<evidence type="ECO:0000256" key="2">
    <source>
        <dbReference type="ARBA" id="ARBA00022821"/>
    </source>
</evidence>
<name>A0A068TZ18_COFCA</name>
<dbReference type="InterPro" id="IPR035176">
    <property type="entry name" value="PEP"/>
</dbReference>
<dbReference type="Gramene" id="CDP01159">
    <property type="protein sequence ID" value="CDP01159"/>
    <property type="gene ID" value="GSCOC_T00034694001"/>
</dbReference>
<evidence type="ECO:0000256" key="1">
    <source>
        <dbReference type="ARBA" id="ARBA00011021"/>
    </source>
</evidence>
<dbReference type="Pfam" id="PF17232">
    <property type="entry name" value="Pep1_7"/>
    <property type="match status" value="1"/>
</dbReference>
<evidence type="ECO:0000313" key="4">
    <source>
        <dbReference type="EMBL" id="CDP01159.1"/>
    </source>
</evidence>
<dbReference type="EMBL" id="HG739090">
    <property type="protein sequence ID" value="CDP01159.1"/>
    <property type="molecule type" value="Genomic_DNA"/>
</dbReference>
<feature type="region of interest" description="Disordered" evidence="3">
    <location>
        <begin position="1"/>
        <end position="20"/>
    </location>
</feature>
<sequence length="124" mass="13365">MEDTTSTGRSSGVGDHDVYNPCSFLRKAASAMLKCLGFDEAKPYVDDHGNKSSSCSKEKDEEKFNNERNGCSGQDDQSSYSPLDPRSSMDPADDPPMEDLAGRGRTPPRPGIRTGNPQTNSSSS</sequence>
<comment type="similarity">
    <text evidence="1">Belongs to the brassicaceae elicitor peptide family.</text>
</comment>
<organism evidence="4 5">
    <name type="scientific">Coffea canephora</name>
    <name type="common">Robusta coffee</name>
    <dbReference type="NCBI Taxonomy" id="49390"/>
    <lineage>
        <taxon>Eukaryota</taxon>
        <taxon>Viridiplantae</taxon>
        <taxon>Streptophyta</taxon>
        <taxon>Embryophyta</taxon>
        <taxon>Tracheophyta</taxon>
        <taxon>Spermatophyta</taxon>
        <taxon>Magnoliopsida</taxon>
        <taxon>eudicotyledons</taxon>
        <taxon>Gunneridae</taxon>
        <taxon>Pentapetalae</taxon>
        <taxon>asterids</taxon>
        <taxon>lamiids</taxon>
        <taxon>Gentianales</taxon>
        <taxon>Rubiaceae</taxon>
        <taxon>Ixoroideae</taxon>
        <taxon>Gardenieae complex</taxon>
        <taxon>Bertiereae - Coffeeae clade</taxon>
        <taxon>Coffeeae</taxon>
        <taxon>Coffea</taxon>
    </lineage>
</organism>
<reference evidence="5" key="1">
    <citation type="journal article" date="2014" name="Science">
        <title>The coffee genome provides insight into the convergent evolution of caffeine biosynthesis.</title>
        <authorList>
            <person name="Denoeud F."/>
            <person name="Carretero-Paulet L."/>
            <person name="Dereeper A."/>
            <person name="Droc G."/>
            <person name="Guyot R."/>
            <person name="Pietrella M."/>
            <person name="Zheng C."/>
            <person name="Alberti A."/>
            <person name="Anthony F."/>
            <person name="Aprea G."/>
            <person name="Aury J.M."/>
            <person name="Bento P."/>
            <person name="Bernard M."/>
            <person name="Bocs S."/>
            <person name="Campa C."/>
            <person name="Cenci A."/>
            <person name="Combes M.C."/>
            <person name="Crouzillat D."/>
            <person name="Da Silva C."/>
            <person name="Daddiego L."/>
            <person name="De Bellis F."/>
            <person name="Dussert S."/>
            <person name="Garsmeur O."/>
            <person name="Gayraud T."/>
            <person name="Guignon V."/>
            <person name="Jahn K."/>
            <person name="Jamilloux V."/>
            <person name="Joet T."/>
            <person name="Labadie K."/>
            <person name="Lan T."/>
            <person name="Leclercq J."/>
            <person name="Lepelley M."/>
            <person name="Leroy T."/>
            <person name="Li L.T."/>
            <person name="Librado P."/>
            <person name="Lopez L."/>
            <person name="Munoz A."/>
            <person name="Noel B."/>
            <person name="Pallavicini A."/>
            <person name="Perrotta G."/>
            <person name="Poncet V."/>
            <person name="Pot D."/>
            <person name="Priyono X."/>
            <person name="Rigoreau M."/>
            <person name="Rouard M."/>
            <person name="Rozas J."/>
            <person name="Tranchant-Dubreuil C."/>
            <person name="VanBuren R."/>
            <person name="Zhang Q."/>
            <person name="Andrade A.C."/>
            <person name="Argout X."/>
            <person name="Bertrand B."/>
            <person name="de Kochko A."/>
            <person name="Graziosi G."/>
            <person name="Henry R.J."/>
            <person name="Jayarama X."/>
            <person name="Ming R."/>
            <person name="Nagai C."/>
            <person name="Rounsley S."/>
            <person name="Sankoff D."/>
            <person name="Giuliano G."/>
            <person name="Albert V.A."/>
            <person name="Wincker P."/>
            <person name="Lashermes P."/>
        </authorList>
    </citation>
    <scope>NUCLEOTIDE SEQUENCE [LARGE SCALE GENOMIC DNA]</scope>
    <source>
        <strain evidence="5">cv. DH200-94</strain>
    </source>
</reference>
<feature type="compositionally biased region" description="Polar residues" evidence="3">
    <location>
        <begin position="1"/>
        <end position="10"/>
    </location>
</feature>
<dbReference type="GO" id="GO:0045087">
    <property type="term" value="P:innate immune response"/>
    <property type="evidence" value="ECO:0007669"/>
    <property type="project" value="InterPro"/>
</dbReference>
<evidence type="ECO:0000256" key="3">
    <source>
        <dbReference type="SAM" id="MobiDB-lite"/>
    </source>
</evidence>
<proteinExistence type="inferred from homology"/>
<dbReference type="Proteomes" id="UP000295252">
    <property type="component" value="Chromosome II"/>
</dbReference>
<evidence type="ECO:0000313" key="5">
    <source>
        <dbReference type="Proteomes" id="UP000295252"/>
    </source>
</evidence>
<accession>A0A068TZ18</accession>
<feature type="region of interest" description="Disordered" evidence="3">
    <location>
        <begin position="40"/>
        <end position="124"/>
    </location>
</feature>
<gene>
    <name evidence="4" type="ORF">GSCOC_T00034694001</name>
</gene>